<comment type="caution">
    <text evidence="1">The sequence shown here is derived from an EMBL/GenBank/DDBJ whole genome shotgun (WGS) entry which is preliminary data.</text>
</comment>
<dbReference type="Proteomes" id="UP000823674">
    <property type="component" value="Chromosome A03"/>
</dbReference>
<dbReference type="EMBL" id="JADBGQ010000003">
    <property type="protein sequence ID" value="KAG5407673.1"/>
    <property type="molecule type" value="Genomic_DNA"/>
</dbReference>
<keyword evidence="2" id="KW-1185">Reference proteome</keyword>
<proteinExistence type="predicted"/>
<dbReference type="PANTHER" id="PTHR36348:SF1">
    <property type="entry name" value="EXPRESSED PROTEIN"/>
    <property type="match status" value="1"/>
</dbReference>
<accession>A0ABQ7N9U5</accession>
<organism evidence="1 2">
    <name type="scientific">Brassica rapa subsp. trilocularis</name>
    <dbReference type="NCBI Taxonomy" id="1813537"/>
    <lineage>
        <taxon>Eukaryota</taxon>
        <taxon>Viridiplantae</taxon>
        <taxon>Streptophyta</taxon>
        <taxon>Embryophyta</taxon>
        <taxon>Tracheophyta</taxon>
        <taxon>Spermatophyta</taxon>
        <taxon>Magnoliopsida</taxon>
        <taxon>eudicotyledons</taxon>
        <taxon>Gunneridae</taxon>
        <taxon>Pentapetalae</taxon>
        <taxon>rosids</taxon>
        <taxon>malvids</taxon>
        <taxon>Brassicales</taxon>
        <taxon>Brassicaceae</taxon>
        <taxon>Brassiceae</taxon>
        <taxon>Brassica</taxon>
    </lineage>
</organism>
<protein>
    <submittedName>
        <fullName evidence="1">Uncharacterized protein</fullName>
    </submittedName>
</protein>
<name>A0ABQ7N9U5_BRACM</name>
<sequence length="277" mass="31603">MSSSFLDVRRPVTSALLLRPERGGVRIYINRGGIFSLEHISSSYLLHLILEYSEMANSRSFFSDLKSGKCSFELCCMKDYEELDATVMTIVDCVVNKTREKIESSTDVLKGIIRPVVEGVEEISWPPRDHEAINQMEKEMIQRKKEGQLDEGFLSEVSAQLRQAKEDKDKPRLAAKLQKVLQLYAATVLSKHSYAKRGNEVVKAKHFLETLIRGTMEQVFLRRLTLGKDEVTTDELSAVIKKRIERILIRTEGGSYVMEYLKGIKSRTNEIIKLLQG</sequence>
<evidence type="ECO:0000313" key="2">
    <source>
        <dbReference type="Proteomes" id="UP000823674"/>
    </source>
</evidence>
<gene>
    <name evidence="1" type="primary">A03g509240.1_BraROA</name>
    <name evidence="1" type="ORF">IGI04_013792</name>
</gene>
<reference evidence="1 2" key="1">
    <citation type="submission" date="2021-03" db="EMBL/GenBank/DDBJ databases">
        <authorList>
            <person name="King G.J."/>
            <person name="Bancroft I."/>
            <person name="Baten A."/>
            <person name="Bloomfield J."/>
            <person name="Borpatragohain P."/>
            <person name="He Z."/>
            <person name="Irish N."/>
            <person name="Irwin J."/>
            <person name="Liu K."/>
            <person name="Mauleon R.P."/>
            <person name="Moore J."/>
            <person name="Morris R."/>
            <person name="Ostergaard L."/>
            <person name="Wang B."/>
            <person name="Wells R."/>
        </authorList>
    </citation>
    <scope>NUCLEOTIDE SEQUENCE [LARGE SCALE GENOMIC DNA]</scope>
    <source>
        <strain evidence="1">R-o-18</strain>
        <tissue evidence="1">Leaf</tissue>
    </source>
</reference>
<dbReference type="PANTHER" id="PTHR36348">
    <property type="entry name" value="EXPRESSED PROTEIN"/>
    <property type="match status" value="1"/>
</dbReference>
<evidence type="ECO:0000313" key="1">
    <source>
        <dbReference type="EMBL" id="KAG5407673.1"/>
    </source>
</evidence>